<dbReference type="RefSeq" id="WP_202845038.1">
    <property type="nucleotide sequence ID" value="NZ_JARXRN010000025.1"/>
</dbReference>
<organism evidence="1 2">
    <name type="scientific">Luteimonas rhizosphaericola</name>
    <dbReference type="NCBI Taxonomy" id="3042024"/>
    <lineage>
        <taxon>Bacteria</taxon>
        <taxon>Pseudomonadati</taxon>
        <taxon>Pseudomonadota</taxon>
        <taxon>Gammaproteobacteria</taxon>
        <taxon>Lysobacterales</taxon>
        <taxon>Lysobacteraceae</taxon>
        <taxon>Luteimonas</taxon>
    </lineage>
</organism>
<sequence length="487" mass="56014">MGIYFSDFFEVDKATLEAYGAFNVSLVNDLPLFIDPFLLFDSKNAIYQSLHEQIIDYLKFLRDVSATGMLTQAHIDQWFRFAEVKQNWLGFSRSGNSGSGLGAKFANTLHKNLHHIFRDFGAEKITKSSHLEKLCLLSEGVGRDHLSDFVTNLIKQFLLEYTQTFAKNHLRPEFVRTVGVNRVAFNQDAKRWVPGRYELPFINGDYVILTPKDMLTRDEAWINRGDLLDGIEDVYNSIPNQQLRNQIDSYFMSRLAEGATDQDRKRLAAQTVEQFPVLLDHFIRAKEDAASEAHRTSKRKVADTQAQFVDEVSRLVREHLEGTAFYTGGNSFTESMARVNFLKNVIEHKDGWRIFYINDRPITQEAHLQLLYRLTWFASRMDVNREVNNGRGPVDYKVSEGSADKTLVEFKLARNSKLRTNLQNQVEVYEKANDTSSSITVILYFTDSEWTRVKKIMQDLKIDKAKNIVLIDGRSDNKPSASTVKYP</sequence>
<dbReference type="Proteomes" id="UP001156831">
    <property type="component" value="Unassembled WGS sequence"/>
</dbReference>
<protein>
    <submittedName>
        <fullName evidence="1">Uncharacterized protein</fullName>
    </submittedName>
</protein>
<comment type="caution">
    <text evidence="1">The sequence shown here is derived from an EMBL/GenBank/DDBJ whole genome shotgun (WGS) entry which is preliminary data.</text>
</comment>
<reference evidence="1 2" key="1">
    <citation type="submission" date="2023-04" db="EMBL/GenBank/DDBJ databases">
        <title>Luteimonas sp. M1R5S18.</title>
        <authorList>
            <person name="Sun J.-Q."/>
        </authorList>
    </citation>
    <scope>NUCLEOTIDE SEQUENCE [LARGE SCALE GENOMIC DNA]</scope>
    <source>
        <strain evidence="1 2">M1R5S18</strain>
    </source>
</reference>
<evidence type="ECO:0000313" key="1">
    <source>
        <dbReference type="EMBL" id="MDH5830803.1"/>
    </source>
</evidence>
<gene>
    <name evidence="1" type="ORF">QFW80_09795</name>
</gene>
<proteinExistence type="predicted"/>
<name>A0ABT6JK38_9GAMM</name>
<evidence type="ECO:0000313" key="2">
    <source>
        <dbReference type="Proteomes" id="UP001156831"/>
    </source>
</evidence>
<keyword evidence="2" id="KW-1185">Reference proteome</keyword>
<dbReference type="EMBL" id="JARXRN010000025">
    <property type="protein sequence ID" value="MDH5830803.1"/>
    <property type="molecule type" value="Genomic_DNA"/>
</dbReference>
<accession>A0ABT6JK38</accession>